<evidence type="ECO:0000256" key="9">
    <source>
        <dbReference type="ARBA" id="ARBA00023080"/>
    </source>
</evidence>
<evidence type="ECO:0000256" key="8">
    <source>
        <dbReference type="ARBA" id="ARBA00022842"/>
    </source>
</evidence>
<evidence type="ECO:0000256" key="10">
    <source>
        <dbReference type="PROSITE-ProRule" id="PRU00706"/>
    </source>
</evidence>
<evidence type="ECO:0000256" key="3">
    <source>
        <dbReference type="ARBA" id="ARBA00022679"/>
    </source>
</evidence>
<gene>
    <name evidence="14" type="ORF">CHIRRI_LOCUS6039</name>
</gene>
<dbReference type="SMART" id="SM00562">
    <property type="entry name" value="NDK"/>
    <property type="match status" value="1"/>
</dbReference>
<dbReference type="InterPro" id="IPR034907">
    <property type="entry name" value="NDK-like_dom"/>
</dbReference>
<reference evidence="14" key="1">
    <citation type="submission" date="2022-01" db="EMBL/GenBank/DDBJ databases">
        <authorList>
            <person name="King R."/>
        </authorList>
    </citation>
    <scope>NUCLEOTIDE SEQUENCE</scope>
</reference>
<dbReference type="AlphaFoldDB" id="A0A9N9RTG8"/>
<dbReference type="GO" id="GO:0006241">
    <property type="term" value="P:CTP biosynthetic process"/>
    <property type="evidence" value="ECO:0007669"/>
    <property type="project" value="InterPro"/>
</dbReference>
<dbReference type="Pfam" id="PF00334">
    <property type="entry name" value="NDK"/>
    <property type="match status" value="1"/>
</dbReference>
<dbReference type="InterPro" id="IPR001564">
    <property type="entry name" value="Nucleoside_diP_kinase"/>
</dbReference>
<evidence type="ECO:0000313" key="15">
    <source>
        <dbReference type="Proteomes" id="UP001153620"/>
    </source>
</evidence>
<keyword evidence="9" id="KW-0546">Nucleotide metabolism</keyword>
<dbReference type="PRINTS" id="PR01243">
    <property type="entry name" value="NUCDPKINASE"/>
</dbReference>
<feature type="domain" description="Nucleoside diphosphate kinase-like" evidence="13">
    <location>
        <begin position="2"/>
        <end position="141"/>
    </location>
</feature>
<protein>
    <recommendedName>
        <fullName evidence="12">Nucleoside diphosphate kinase</fullName>
        <ecNumber evidence="12">2.7.4.6</ecNumber>
    </recommendedName>
</protein>
<dbReference type="PANTHER" id="PTHR46161:SF3">
    <property type="entry name" value="NUCLEOSIDE DIPHOSPHATE KINASE DDB_G0292928-RELATED"/>
    <property type="match status" value="1"/>
</dbReference>
<dbReference type="SUPFAM" id="SSF54919">
    <property type="entry name" value="Nucleoside diphosphate kinase, NDK"/>
    <property type="match status" value="1"/>
</dbReference>
<dbReference type="OrthoDB" id="25346at2759"/>
<proteinExistence type="inferred from homology"/>
<comment type="similarity">
    <text evidence="1 10 11">Belongs to the NDK family.</text>
</comment>
<keyword evidence="6 12" id="KW-0418">Kinase</keyword>
<dbReference type="GO" id="GO:0004550">
    <property type="term" value="F:nucleoside diphosphate kinase activity"/>
    <property type="evidence" value="ECO:0007669"/>
    <property type="project" value="UniProtKB-EC"/>
</dbReference>
<evidence type="ECO:0000256" key="1">
    <source>
        <dbReference type="ARBA" id="ARBA00008142"/>
    </source>
</evidence>
<sequence>MITFAMIKPHAVKNPVALSHIMQIIKDNNFNIIRKSRIKFNRKSAEKFYEEHHGRFYFNRLVTFMTSGEAEVLILERENAITKWRELLGPTKIFKCIYSHPSSIRGLYGLTDTRNACHGSDSPESVSKEIEKVFPGFYSEQKN</sequence>
<evidence type="ECO:0000256" key="2">
    <source>
        <dbReference type="ARBA" id="ARBA00022490"/>
    </source>
</evidence>
<dbReference type="EMBL" id="OU895878">
    <property type="protein sequence ID" value="CAG9803138.1"/>
    <property type="molecule type" value="Genomic_DNA"/>
</dbReference>
<comment type="caution">
    <text evidence="10">Lacks conserved residue(s) required for the propagation of feature annotation.</text>
</comment>
<evidence type="ECO:0000256" key="6">
    <source>
        <dbReference type="ARBA" id="ARBA00022777"/>
    </source>
</evidence>
<evidence type="ECO:0000313" key="14">
    <source>
        <dbReference type="EMBL" id="CAG9803138.1"/>
    </source>
</evidence>
<keyword evidence="15" id="KW-1185">Reference proteome</keyword>
<keyword evidence="2" id="KW-0963">Cytoplasm</keyword>
<dbReference type="GO" id="GO:0006183">
    <property type="term" value="P:GTP biosynthetic process"/>
    <property type="evidence" value="ECO:0007669"/>
    <property type="project" value="InterPro"/>
</dbReference>
<evidence type="ECO:0000256" key="7">
    <source>
        <dbReference type="ARBA" id="ARBA00022840"/>
    </source>
</evidence>
<keyword evidence="5 12" id="KW-0547">Nucleotide-binding</keyword>
<dbReference type="PANTHER" id="PTHR46161">
    <property type="entry name" value="NUCLEOSIDE DIPHOSPHATE KINASE"/>
    <property type="match status" value="1"/>
</dbReference>
<reference evidence="14" key="2">
    <citation type="submission" date="2022-10" db="EMBL/GenBank/DDBJ databases">
        <authorList>
            <consortium name="ENA_rothamsted_submissions"/>
            <consortium name="culmorum"/>
            <person name="King R."/>
        </authorList>
    </citation>
    <scope>NUCLEOTIDE SEQUENCE</scope>
</reference>
<evidence type="ECO:0000256" key="4">
    <source>
        <dbReference type="ARBA" id="ARBA00022723"/>
    </source>
</evidence>
<dbReference type="PROSITE" id="PS00469">
    <property type="entry name" value="NDPK"/>
    <property type="match status" value="1"/>
</dbReference>
<dbReference type="PROSITE" id="PS51374">
    <property type="entry name" value="NDPK_LIKE"/>
    <property type="match status" value="1"/>
</dbReference>
<dbReference type="Gene3D" id="3.30.70.141">
    <property type="entry name" value="Nucleoside diphosphate kinase-like domain"/>
    <property type="match status" value="1"/>
</dbReference>
<comment type="catalytic activity">
    <reaction evidence="12">
        <text>a 2'-deoxyribonucleoside 5'-diphosphate + ATP = a 2'-deoxyribonucleoside 5'-triphosphate + ADP</text>
        <dbReference type="Rhea" id="RHEA:44640"/>
        <dbReference type="ChEBI" id="CHEBI:30616"/>
        <dbReference type="ChEBI" id="CHEBI:61560"/>
        <dbReference type="ChEBI" id="CHEBI:73316"/>
        <dbReference type="ChEBI" id="CHEBI:456216"/>
        <dbReference type="EC" id="2.7.4.6"/>
    </reaction>
</comment>
<accession>A0A9N9RTG8</accession>
<evidence type="ECO:0000256" key="5">
    <source>
        <dbReference type="ARBA" id="ARBA00022741"/>
    </source>
</evidence>
<keyword evidence="7 12" id="KW-0067">ATP-binding</keyword>
<dbReference type="GO" id="GO:0046872">
    <property type="term" value="F:metal ion binding"/>
    <property type="evidence" value="ECO:0007669"/>
    <property type="project" value="UniProtKB-KW"/>
</dbReference>
<evidence type="ECO:0000256" key="12">
    <source>
        <dbReference type="RuleBase" id="RU004013"/>
    </source>
</evidence>
<dbReference type="InterPro" id="IPR036850">
    <property type="entry name" value="NDK-like_dom_sf"/>
</dbReference>
<dbReference type="GO" id="GO:0006228">
    <property type="term" value="P:UTP biosynthetic process"/>
    <property type="evidence" value="ECO:0007669"/>
    <property type="project" value="InterPro"/>
</dbReference>
<keyword evidence="4" id="KW-0479">Metal-binding</keyword>
<dbReference type="EC" id="2.7.4.6" evidence="12"/>
<organism evidence="14 15">
    <name type="scientific">Chironomus riparius</name>
    <dbReference type="NCBI Taxonomy" id="315576"/>
    <lineage>
        <taxon>Eukaryota</taxon>
        <taxon>Metazoa</taxon>
        <taxon>Ecdysozoa</taxon>
        <taxon>Arthropoda</taxon>
        <taxon>Hexapoda</taxon>
        <taxon>Insecta</taxon>
        <taxon>Pterygota</taxon>
        <taxon>Neoptera</taxon>
        <taxon>Endopterygota</taxon>
        <taxon>Diptera</taxon>
        <taxon>Nematocera</taxon>
        <taxon>Chironomoidea</taxon>
        <taxon>Chironomidae</taxon>
        <taxon>Chironominae</taxon>
        <taxon>Chironomus</taxon>
    </lineage>
</organism>
<keyword evidence="3 12" id="KW-0808">Transferase</keyword>
<evidence type="ECO:0000256" key="11">
    <source>
        <dbReference type="RuleBase" id="RU004011"/>
    </source>
</evidence>
<keyword evidence="8" id="KW-0460">Magnesium</keyword>
<dbReference type="InterPro" id="IPR023005">
    <property type="entry name" value="Nucleoside_diP_kinase_AS"/>
</dbReference>
<dbReference type="GO" id="GO:0005524">
    <property type="term" value="F:ATP binding"/>
    <property type="evidence" value="ECO:0007669"/>
    <property type="project" value="UniProtKB-KW"/>
</dbReference>
<evidence type="ECO:0000259" key="13">
    <source>
        <dbReference type="SMART" id="SM00562"/>
    </source>
</evidence>
<dbReference type="Proteomes" id="UP001153620">
    <property type="component" value="Chromosome 2"/>
</dbReference>
<name>A0A9N9RTG8_9DIPT</name>